<feature type="region of interest" description="Disordered" evidence="1">
    <location>
        <begin position="41"/>
        <end position="60"/>
    </location>
</feature>
<dbReference type="Proteomes" id="UP000663570">
    <property type="component" value="Chromosome"/>
</dbReference>
<evidence type="ECO:0000256" key="1">
    <source>
        <dbReference type="SAM" id="MobiDB-lite"/>
    </source>
</evidence>
<name>A0ABX7M7V7_9RHOO</name>
<dbReference type="EMBL" id="CP071060">
    <property type="protein sequence ID" value="QSI77835.1"/>
    <property type="molecule type" value="Genomic_DNA"/>
</dbReference>
<proteinExistence type="predicted"/>
<gene>
    <name evidence="2" type="ORF">JY500_04055</name>
</gene>
<reference evidence="2 3" key="1">
    <citation type="submission" date="2021-02" db="EMBL/GenBank/DDBJ databases">
        <title>Niveibacterium changnyeongensis HC41.</title>
        <authorList>
            <person name="Kang M."/>
        </authorList>
    </citation>
    <scope>NUCLEOTIDE SEQUENCE [LARGE SCALE GENOMIC DNA]</scope>
    <source>
        <strain evidence="2 3">HC41</strain>
    </source>
</reference>
<protein>
    <submittedName>
        <fullName evidence="2">Uncharacterized protein</fullName>
    </submittedName>
</protein>
<sequence length="60" mass="6557">MICFSPLPVPNRGPAANDPVLRISDAELARAMRRAELHEHELADPYGDDDGDEAGISWVV</sequence>
<evidence type="ECO:0000313" key="2">
    <source>
        <dbReference type="EMBL" id="QSI77835.1"/>
    </source>
</evidence>
<keyword evidence="3" id="KW-1185">Reference proteome</keyword>
<evidence type="ECO:0000313" key="3">
    <source>
        <dbReference type="Proteomes" id="UP000663570"/>
    </source>
</evidence>
<dbReference type="RefSeq" id="WP_172204641.1">
    <property type="nucleotide sequence ID" value="NZ_CP071060.1"/>
</dbReference>
<accession>A0ABX7M7V7</accession>
<organism evidence="2 3">
    <name type="scientific">Niveibacterium microcysteis</name>
    <dbReference type="NCBI Taxonomy" id="2811415"/>
    <lineage>
        <taxon>Bacteria</taxon>
        <taxon>Pseudomonadati</taxon>
        <taxon>Pseudomonadota</taxon>
        <taxon>Betaproteobacteria</taxon>
        <taxon>Rhodocyclales</taxon>
        <taxon>Rhodocyclaceae</taxon>
        <taxon>Niveibacterium</taxon>
    </lineage>
</organism>